<dbReference type="InterPro" id="IPR051401">
    <property type="entry name" value="GtrA_CellWall_Glycosyl"/>
</dbReference>
<feature type="transmembrane region" description="Helical" evidence="6">
    <location>
        <begin position="77"/>
        <end position="104"/>
    </location>
</feature>
<reference evidence="8 9" key="1">
    <citation type="submission" date="2021-06" db="EMBL/GenBank/DDBJ databases">
        <authorList>
            <person name="Sun Q."/>
            <person name="Li D."/>
        </authorList>
    </citation>
    <scope>NUCLEOTIDE SEQUENCE [LARGE SCALE GENOMIC DNA]</scope>
    <source>
        <strain evidence="8 9">MSJ-11</strain>
    </source>
</reference>
<keyword evidence="3 6" id="KW-0812">Transmembrane</keyword>
<feature type="transmembrane region" description="Helical" evidence="6">
    <location>
        <begin position="45"/>
        <end position="65"/>
    </location>
</feature>
<gene>
    <name evidence="8" type="ORF">KQI86_17035</name>
</gene>
<evidence type="ECO:0000256" key="5">
    <source>
        <dbReference type="ARBA" id="ARBA00023136"/>
    </source>
</evidence>
<dbReference type="Pfam" id="PF04138">
    <property type="entry name" value="GtrA_DPMS_TM"/>
    <property type="match status" value="1"/>
</dbReference>
<comment type="caution">
    <text evidence="8">The sequence shown here is derived from an EMBL/GenBank/DDBJ whole genome shotgun (WGS) entry which is preliminary data.</text>
</comment>
<evidence type="ECO:0000259" key="7">
    <source>
        <dbReference type="Pfam" id="PF04138"/>
    </source>
</evidence>
<dbReference type="EMBL" id="JAHLQF010000004">
    <property type="protein sequence ID" value="MBU5486028.1"/>
    <property type="molecule type" value="Genomic_DNA"/>
</dbReference>
<feature type="transmembrane region" description="Helical" evidence="6">
    <location>
        <begin position="21"/>
        <end position="39"/>
    </location>
</feature>
<proteinExistence type="inferred from homology"/>
<accession>A0ABS6ELX6</accession>
<dbReference type="InterPro" id="IPR007267">
    <property type="entry name" value="GtrA_DPMS_TM"/>
</dbReference>
<keyword evidence="4 6" id="KW-1133">Transmembrane helix</keyword>
<evidence type="ECO:0000256" key="2">
    <source>
        <dbReference type="ARBA" id="ARBA00009399"/>
    </source>
</evidence>
<organism evidence="8 9">
    <name type="scientific">Clostridium mobile</name>
    <dbReference type="NCBI Taxonomy" id="2841512"/>
    <lineage>
        <taxon>Bacteria</taxon>
        <taxon>Bacillati</taxon>
        <taxon>Bacillota</taxon>
        <taxon>Clostridia</taxon>
        <taxon>Eubacteriales</taxon>
        <taxon>Clostridiaceae</taxon>
        <taxon>Clostridium</taxon>
    </lineage>
</organism>
<evidence type="ECO:0000313" key="8">
    <source>
        <dbReference type="EMBL" id="MBU5486028.1"/>
    </source>
</evidence>
<evidence type="ECO:0000256" key="1">
    <source>
        <dbReference type="ARBA" id="ARBA00004141"/>
    </source>
</evidence>
<comment type="subcellular location">
    <subcellularLocation>
        <location evidence="1">Membrane</location>
        <topology evidence="1">Multi-pass membrane protein</topology>
    </subcellularLocation>
</comment>
<comment type="similarity">
    <text evidence="2">Belongs to the GtrA family.</text>
</comment>
<evidence type="ECO:0000256" key="3">
    <source>
        <dbReference type="ARBA" id="ARBA00022692"/>
    </source>
</evidence>
<evidence type="ECO:0000256" key="4">
    <source>
        <dbReference type="ARBA" id="ARBA00022989"/>
    </source>
</evidence>
<protein>
    <submittedName>
        <fullName evidence="8">GtrA family protein</fullName>
    </submittedName>
</protein>
<evidence type="ECO:0000313" key="9">
    <source>
        <dbReference type="Proteomes" id="UP000726170"/>
    </source>
</evidence>
<dbReference type="RefSeq" id="WP_216440619.1">
    <property type="nucleotide sequence ID" value="NZ_JAHLQF010000004.1"/>
</dbReference>
<keyword evidence="9" id="KW-1185">Reference proteome</keyword>
<keyword evidence="5 6" id="KW-0472">Membrane</keyword>
<dbReference type="PANTHER" id="PTHR38459:SF1">
    <property type="entry name" value="PROPHAGE BACTOPRENOL-LINKED GLUCOSE TRANSLOCASE HOMOLOG"/>
    <property type="match status" value="1"/>
</dbReference>
<evidence type="ECO:0000256" key="6">
    <source>
        <dbReference type="SAM" id="Phobius"/>
    </source>
</evidence>
<sequence length="134" mass="15373">MINNIKKLIKNKEAQKQFIKYLLIGGSTAVFELMLYAFFRKVIRFDLTLSNVTAVAIATLLNFILNKGVAFKGSSNFFHSLILYIILFCLNTIFSTYAIALMVQYGVLDILAKLITMALITIWNFILYRKVIFK</sequence>
<feature type="transmembrane region" description="Helical" evidence="6">
    <location>
        <begin position="110"/>
        <end position="128"/>
    </location>
</feature>
<dbReference type="Proteomes" id="UP000726170">
    <property type="component" value="Unassembled WGS sequence"/>
</dbReference>
<dbReference type="PANTHER" id="PTHR38459">
    <property type="entry name" value="PROPHAGE BACTOPRENOL-LINKED GLUCOSE TRANSLOCASE HOMOLOG"/>
    <property type="match status" value="1"/>
</dbReference>
<name>A0ABS6ELX6_9CLOT</name>
<feature type="domain" description="GtrA/DPMS transmembrane" evidence="7">
    <location>
        <begin position="20"/>
        <end position="133"/>
    </location>
</feature>